<comment type="cofactor">
    <cofactor evidence="4">
        <name>Mg(2+)</name>
        <dbReference type="ChEBI" id="CHEBI:18420"/>
    </cofactor>
</comment>
<accession>A0A430JGZ3</accession>
<dbReference type="GO" id="GO:0004341">
    <property type="term" value="F:gluconolactonase activity"/>
    <property type="evidence" value="ECO:0007669"/>
    <property type="project" value="UniProtKB-EC"/>
</dbReference>
<keyword evidence="9" id="KW-0963">Cytoplasm</keyword>
<dbReference type="GO" id="GO:0005737">
    <property type="term" value="C:cytoplasm"/>
    <property type="evidence" value="ECO:0007669"/>
    <property type="project" value="UniProtKB-SubCell"/>
</dbReference>
<feature type="active site" description="Proton donor/acceptor" evidence="14">
    <location>
        <position position="186"/>
    </location>
</feature>
<dbReference type="OrthoDB" id="2633250at2"/>
<gene>
    <name evidence="17" type="ORF">EJQ19_07975</name>
</gene>
<evidence type="ECO:0000259" key="16">
    <source>
        <dbReference type="Pfam" id="PF08450"/>
    </source>
</evidence>
<name>A0A430JGZ3_9BACL</name>
<evidence type="ECO:0000256" key="9">
    <source>
        <dbReference type="ARBA" id="ARBA00022490"/>
    </source>
</evidence>
<evidence type="ECO:0000256" key="4">
    <source>
        <dbReference type="ARBA" id="ARBA00001946"/>
    </source>
</evidence>
<dbReference type="SUPFAM" id="SSF63829">
    <property type="entry name" value="Calcium-dependent phosphotriesterase"/>
    <property type="match status" value="1"/>
</dbReference>
<proteinExistence type="inferred from homology"/>
<comment type="catalytic activity">
    <reaction evidence="1">
        <text>D-glucono-1,5-lactone + H2O = D-gluconate + H(+)</text>
        <dbReference type="Rhea" id="RHEA:10440"/>
        <dbReference type="ChEBI" id="CHEBI:15377"/>
        <dbReference type="ChEBI" id="CHEBI:15378"/>
        <dbReference type="ChEBI" id="CHEBI:16217"/>
        <dbReference type="ChEBI" id="CHEBI:18391"/>
        <dbReference type="EC" id="3.1.1.17"/>
    </reaction>
</comment>
<evidence type="ECO:0000256" key="5">
    <source>
        <dbReference type="ARBA" id="ARBA00004496"/>
    </source>
</evidence>
<dbReference type="PANTHER" id="PTHR10907:SF47">
    <property type="entry name" value="REGUCALCIN"/>
    <property type="match status" value="1"/>
</dbReference>
<organism evidence="17 18">
    <name type="scientific">Paenibacillus whitsoniae</name>
    <dbReference type="NCBI Taxonomy" id="2496558"/>
    <lineage>
        <taxon>Bacteria</taxon>
        <taxon>Bacillati</taxon>
        <taxon>Bacillota</taxon>
        <taxon>Bacilli</taxon>
        <taxon>Bacillales</taxon>
        <taxon>Paenibacillaceae</taxon>
        <taxon>Paenibacillus</taxon>
    </lineage>
</organism>
<evidence type="ECO:0000256" key="6">
    <source>
        <dbReference type="ARBA" id="ARBA00008853"/>
    </source>
</evidence>
<feature type="binding site" evidence="15">
    <location>
        <position position="87"/>
    </location>
    <ligand>
        <name>substrate</name>
    </ligand>
</feature>
<evidence type="ECO:0000256" key="1">
    <source>
        <dbReference type="ARBA" id="ARBA00001589"/>
    </source>
</evidence>
<keyword evidence="15" id="KW-0862">Zinc</keyword>
<dbReference type="EMBL" id="RXHU01000022">
    <property type="protein sequence ID" value="RTE10292.1"/>
    <property type="molecule type" value="Genomic_DNA"/>
</dbReference>
<feature type="binding site" evidence="15">
    <location>
        <position position="4"/>
    </location>
    <ligand>
        <name>a divalent metal cation</name>
        <dbReference type="ChEBI" id="CHEBI:60240"/>
    </ligand>
</feature>
<evidence type="ECO:0000256" key="15">
    <source>
        <dbReference type="PIRSR" id="PIRSR605511-2"/>
    </source>
</evidence>
<dbReference type="PRINTS" id="PR01790">
    <property type="entry name" value="SMP30FAMILY"/>
</dbReference>
<dbReference type="Pfam" id="PF08450">
    <property type="entry name" value="SGL"/>
    <property type="match status" value="1"/>
</dbReference>
<keyword evidence="18" id="KW-1185">Reference proteome</keyword>
<evidence type="ECO:0000256" key="13">
    <source>
        <dbReference type="ARBA" id="ARBA00032464"/>
    </source>
</evidence>
<keyword evidence="11" id="KW-0378">Hydrolase</keyword>
<comment type="cofactor">
    <cofactor evidence="15">
        <name>Zn(2+)</name>
        <dbReference type="ChEBI" id="CHEBI:29105"/>
    </cofactor>
    <text evidence="15">Binds 1 divalent metal cation per subunit.</text>
</comment>
<comment type="cofactor">
    <cofactor evidence="3">
        <name>Mn(2+)</name>
        <dbReference type="ChEBI" id="CHEBI:29035"/>
    </cofactor>
</comment>
<evidence type="ECO:0000256" key="10">
    <source>
        <dbReference type="ARBA" id="ARBA00022723"/>
    </source>
</evidence>
<dbReference type="InterPro" id="IPR011042">
    <property type="entry name" value="6-blade_b-propeller_TolB-like"/>
</dbReference>
<feature type="binding site" evidence="15">
    <location>
        <position position="89"/>
    </location>
    <ligand>
        <name>substrate</name>
    </ligand>
</feature>
<reference evidence="17 18" key="1">
    <citation type="submission" date="2018-12" db="EMBL/GenBank/DDBJ databases">
        <title>Bacillus ochoae sp. nov., Paenibacillus whitsoniae sp. nov., Paenibacillus spiritus sp. nov. Isolated from the Mars Exploration Rover during spacecraft assembly.</title>
        <authorList>
            <person name="Seuylemezian A."/>
            <person name="Vaishampayan P."/>
        </authorList>
    </citation>
    <scope>NUCLEOTIDE SEQUENCE [LARGE SCALE GENOMIC DNA]</scope>
    <source>
        <strain evidence="17 18">MER 54</strain>
    </source>
</reference>
<evidence type="ECO:0000256" key="7">
    <source>
        <dbReference type="ARBA" id="ARBA00013227"/>
    </source>
</evidence>
<dbReference type="GO" id="GO:0030234">
    <property type="term" value="F:enzyme regulator activity"/>
    <property type="evidence" value="ECO:0007669"/>
    <property type="project" value="InterPro"/>
</dbReference>
<evidence type="ECO:0000256" key="11">
    <source>
        <dbReference type="ARBA" id="ARBA00022801"/>
    </source>
</evidence>
<feature type="binding site" evidence="15">
    <location>
        <position position="136"/>
    </location>
    <ligand>
        <name>a divalent metal cation</name>
        <dbReference type="ChEBI" id="CHEBI:60240"/>
    </ligand>
</feature>
<evidence type="ECO:0000256" key="14">
    <source>
        <dbReference type="PIRSR" id="PIRSR605511-1"/>
    </source>
</evidence>
<sequence>MLGEGPVWDHRSHEVIWVDIDGMRVHRYRPAAGAVDTLQLNQKIGAVVPRASGGFVAAMEHGFHILGGASGEAAAIADPEAHLPGNRFNDGKCDTAGRFWAGTMKMNETGASGSLYCLEPDGTLRTVLNGSVKISNGIGWSPDNRTMYYIDTPTKQVVAYSYDAATGVIAEPRTVVTMAPGEGSPDGMAVDAAGNLWVALWGGWQVGCWNPTTGEKLATIPVPVERTSSCAFGGEQLDELYITTASVGMREEDWAKQPHAGGLFRIKLPVQGLRANFYGG</sequence>
<feature type="binding site" evidence="15">
    <location>
        <position position="186"/>
    </location>
    <ligand>
        <name>a divalent metal cation</name>
        <dbReference type="ChEBI" id="CHEBI:60240"/>
    </ligand>
</feature>
<evidence type="ECO:0000313" key="17">
    <source>
        <dbReference type="EMBL" id="RTE10292.1"/>
    </source>
</evidence>
<evidence type="ECO:0000256" key="2">
    <source>
        <dbReference type="ARBA" id="ARBA00001913"/>
    </source>
</evidence>
<dbReference type="EC" id="3.1.1.17" evidence="7"/>
<protein>
    <recommendedName>
        <fullName evidence="8">Regucalcin</fullName>
        <ecNumber evidence="7">3.1.1.17</ecNumber>
    </recommendedName>
    <alternativeName>
        <fullName evidence="13">Gluconolactonase</fullName>
    </alternativeName>
</protein>
<dbReference type="Proteomes" id="UP000276128">
    <property type="component" value="Unassembled WGS sequence"/>
</dbReference>
<dbReference type="InterPro" id="IPR008367">
    <property type="entry name" value="Regucalcin"/>
</dbReference>
<comment type="cofactor">
    <cofactor evidence="2">
        <name>Ca(2+)</name>
        <dbReference type="ChEBI" id="CHEBI:29108"/>
    </cofactor>
</comment>
<evidence type="ECO:0000313" key="18">
    <source>
        <dbReference type="Proteomes" id="UP000276128"/>
    </source>
</evidence>
<dbReference type="GO" id="GO:0019853">
    <property type="term" value="P:L-ascorbic acid biosynthetic process"/>
    <property type="evidence" value="ECO:0007669"/>
    <property type="project" value="TreeGrafter"/>
</dbReference>
<keyword evidence="12" id="KW-0106">Calcium</keyword>
<comment type="subcellular location">
    <subcellularLocation>
        <location evidence="5">Cytoplasm</location>
    </subcellularLocation>
</comment>
<dbReference type="GO" id="GO:0005509">
    <property type="term" value="F:calcium ion binding"/>
    <property type="evidence" value="ECO:0007669"/>
    <property type="project" value="InterPro"/>
</dbReference>
<evidence type="ECO:0000256" key="8">
    <source>
        <dbReference type="ARBA" id="ARBA00016808"/>
    </source>
</evidence>
<dbReference type="InterPro" id="IPR005511">
    <property type="entry name" value="SMP-30"/>
</dbReference>
<dbReference type="PRINTS" id="PR01791">
    <property type="entry name" value="REGUCALCIN"/>
</dbReference>
<dbReference type="InterPro" id="IPR013658">
    <property type="entry name" value="SGL"/>
</dbReference>
<keyword evidence="10 15" id="KW-0479">Metal-binding</keyword>
<dbReference type="PANTHER" id="PTHR10907">
    <property type="entry name" value="REGUCALCIN"/>
    <property type="match status" value="1"/>
</dbReference>
<comment type="caution">
    <text evidence="17">The sequence shown here is derived from an EMBL/GenBank/DDBJ whole genome shotgun (WGS) entry which is preliminary data.</text>
</comment>
<evidence type="ECO:0000256" key="12">
    <source>
        <dbReference type="ARBA" id="ARBA00022837"/>
    </source>
</evidence>
<evidence type="ECO:0000256" key="3">
    <source>
        <dbReference type="ARBA" id="ARBA00001936"/>
    </source>
</evidence>
<dbReference type="Gene3D" id="2.120.10.30">
    <property type="entry name" value="TolB, C-terminal domain"/>
    <property type="match status" value="1"/>
</dbReference>
<comment type="similarity">
    <text evidence="6">Belongs to the SMP-30/CGR1 family.</text>
</comment>
<dbReference type="AlphaFoldDB" id="A0A430JGZ3"/>
<feature type="domain" description="SMP-30/Gluconolactonase/LRE-like region" evidence="16">
    <location>
        <begin position="2"/>
        <end position="245"/>
    </location>
</feature>